<feature type="transmembrane region" description="Helical" evidence="2">
    <location>
        <begin position="203"/>
        <end position="223"/>
    </location>
</feature>
<keyword evidence="2" id="KW-0812">Transmembrane</keyword>
<evidence type="ECO:0000256" key="2">
    <source>
        <dbReference type="SAM" id="Phobius"/>
    </source>
</evidence>
<keyword evidence="2" id="KW-1133">Transmembrane helix</keyword>
<proteinExistence type="predicted"/>
<feature type="transmembrane region" description="Helical" evidence="2">
    <location>
        <begin position="318"/>
        <end position="339"/>
    </location>
</feature>
<keyword evidence="2" id="KW-0472">Membrane</keyword>
<evidence type="ECO:0000259" key="3">
    <source>
        <dbReference type="Pfam" id="PF24800"/>
    </source>
</evidence>
<feature type="transmembrane region" description="Helical" evidence="2">
    <location>
        <begin position="127"/>
        <end position="149"/>
    </location>
</feature>
<feature type="transmembrane region" description="Helical" evidence="2">
    <location>
        <begin position="281"/>
        <end position="298"/>
    </location>
</feature>
<organism evidence="4 5">
    <name type="scientific">Zalerion maritima</name>
    <dbReference type="NCBI Taxonomy" id="339359"/>
    <lineage>
        <taxon>Eukaryota</taxon>
        <taxon>Fungi</taxon>
        <taxon>Dikarya</taxon>
        <taxon>Ascomycota</taxon>
        <taxon>Pezizomycotina</taxon>
        <taxon>Sordariomycetes</taxon>
        <taxon>Lulworthiomycetidae</taxon>
        <taxon>Lulworthiales</taxon>
        <taxon>Lulworthiaceae</taxon>
        <taxon>Zalerion</taxon>
    </lineage>
</organism>
<evidence type="ECO:0000313" key="4">
    <source>
        <dbReference type="EMBL" id="KAJ2899844.1"/>
    </source>
</evidence>
<feature type="transmembrane region" description="Helical" evidence="2">
    <location>
        <begin position="102"/>
        <end position="120"/>
    </location>
</feature>
<dbReference type="Proteomes" id="UP001201980">
    <property type="component" value="Unassembled WGS sequence"/>
</dbReference>
<name>A0AAD5WST5_9PEZI</name>
<dbReference type="Pfam" id="PF24800">
    <property type="entry name" value="DUF7702"/>
    <property type="match status" value="1"/>
</dbReference>
<comment type="caution">
    <text evidence="4">The sequence shown here is derived from an EMBL/GenBank/DDBJ whole genome shotgun (WGS) entry which is preliminary data.</text>
</comment>
<evidence type="ECO:0000313" key="5">
    <source>
        <dbReference type="Proteomes" id="UP001201980"/>
    </source>
</evidence>
<dbReference type="PANTHER" id="PTHR42109">
    <property type="entry name" value="UNPLACED GENOMIC SCAFFOLD UM_SCAF_CONTIG_1.265, WHOLE GENOME SHOTGUN SEQUENCE"/>
    <property type="match status" value="1"/>
</dbReference>
<reference evidence="4" key="1">
    <citation type="submission" date="2022-07" db="EMBL/GenBank/DDBJ databases">
        <title>Draft genome sequence of Zalerion maritima ATCC 34329, a (micro)plastics degrading marine fungus.</title>
        <authorList>
            <person name="Paco A."/>
            <person name="Goncalves M.F.M."/>
            <person name="Rocha-Santos T.A.P."/>
            <person name="Alves A."/>
        </authorList>
    </citation>
    <scope>NUCLEOTIDE SEQUENCE</scope>
    <source>
        <strain evidence="4">ATCC 34329</strain>
    </source>
</reference>
<gene>
    <name evidence="4" type="ORF">MKZ38_002786</name>
</gene>
<feature type="transmembrane region" description="Helical" evidence="2">
    <location>
        <begin position="243"/>
        <end position="265"/>
    </location>
</feature>
<sequence length="395" mass="43586">MPPGIFGLPQENCYSDLPTVARIMIPSSVNAAAIWPIKPRHWMHGEHVLCAQLPNKTIEHRRLRTIFSPRNLTFSAGKQPRRAERLARLAAMALTLRNRISIAQICFYAPTLLVGTLLFFRHGFGRNAAWFFLAGFCAIRMGSSALQLATMDDPMSVSINTGAIILQNVGISPLMLVLMGLLGRVLASLRKEGSRRIPLHPMVLRAVQLIILVGLVFAIVGGVKAGDEFKKTFQFNLPVEGKWGLSFIIAGYGLLVFSTVLVAYYTRTHINSEDRRGRERLVLTIVLSLPFILVRIVYSCLATFTTNSKFNQLTGDDHYFLGMAVMMEIFVITICAAIGGSLPKDALHNENEIMHRFMGKVRGEKESAMMSGNESTRPGSMEAACPARPCPGEGP</sequence>
<dbReference type="PANTHER" id="PTHR42109:SF2">
    <property type="entry name" value="INTEGRAL MEMBRANE PROTEIN"/>
    <property type="match status" value="1"/>
</dbReference>
<accession>A0AAD5WST5</accession>
<feature type="domain" description="DUF7702" evidence="3">
    <location>
        <begin position="94"/>
        <end position="342"/>
    </location>
</feature>
<feature type="region of interest" description="Disordered" evidence="1">
    <location>
        <begin position="365"/>
        <end position="395"/>
    </location>
</feature>
<keyword evidence="5" id="KW-1185">Reference proteome</keyword>
<dbReference type="AlphaFoldDB" id="A0AAD5WST5"/>
<evidence type="ECO:0000256" key="1">
    <source>
        <dbReference type="SAM" id="MobiDB-lite"/>
    </source>
</evidence>
<feature type="transmembrane region" description="Helical" evidence="2">
    <location>
        <begin position="161"/>
        <end position="182"/>
    </location>
</feature>
<dbReference type="EMBL" id="JAKWBI020000187">
    <property type="protein sequence ID" value="KAJ2899844.1"/>
    <property type="molecule type" value="Genomic_DNA"/>
</dbReference>
<protein>
    <recommendedName>
        <fullName evidence="3">DUF7702 domain-containing protein</fullName>
    </recommendedName>
</protein>
<dbReference type="InterPro" id="IPR056119">
    <property type="entry name" value="DUF7702"/>
</dbReference>